<keyword evidence="5 6" id="KW-0067">ATP-binding</keyword>
<dbReference type="SMART" id="SM00220">
    <property type="entry name" value="S_TKc"/>
    <property type="match status" value="1"/>
</dbReference>
<dbReference type="Proteomes" id="UP000593565">
    <property type="component" value="Unassembled WGS sequence"/>
</dbReference>
<dbReference type="InterPro" id="IPR017441">
    <property type="entry name" value="Protein_kinase_ATP_BS"/>
</dbReference>
<feature type="region of interest" description="Disordered" evidence="8">
    <location>
        <begin position="373"/>
        <end position="406"/>
    </location>
</feature>
<dbReference type="GO" id="GO:0009966">
    <property type="term" value="P:regulation of signal transduction"/>
    <property type="evidence" value="ECO:0007669"/>
    <property type="project" value="TreeGrafter"/>
</dbReference>
<dbReference type="FunFam" id="1.10.510.10:FF:000169">
    <property type="entry name" value="Serine/threonine-protein kinase 32A"/>
    <property type="match status" value="1"/>
</dbReference>
<keyword evidence="4" id="KW-0418">Kinase</keyword>
<keyword evidence="2" id="KW-0808">Transferase</keyword>
<dbReference type="GO" id="GO:0001664">
    <property type="term" value="F:G protein-coupled receptor binding"/>
    <property type="evidence" value="ECO:0007669"/>
    <property type="project" value="TreeGrafter"/>
</dbReference>
<dbReference type="CDD" id="cd05578">
    <property type="entry name" value="STKc_Yank1"/>
    <property type="match status" value="1"/>
</dbReference>
<evidence type="ECO:0000256" key="8">
    <source>
        <dbReference type="SAM" id="MobiDB-lite"/>
    </source>
</evidence>
<evidence type="ECO:0000256" key="1">
    <source>
        <dbReference type="ARBA" id="ARBA00022527"/>
    </source>
</evidence>
<feature type="region of interest" description="Disordered" evidence="8">
    <location>
        <begin position="326"/>
        <end position="350"/>
    </location>
</feature>
<evidence type="ECO:0000256" key="3">
    <source>
        <dbReference type="ARBA" id="ARBA00022741"/>
    </source>
</evidence>
<dbReference type="EMBL" id="JAAGNN010000018">
    <property type="protein sequence ID" value="KAF4077209.1"/>
    <property type="molecule type" value="Genomic_DNA"/>
</dbReference>
<dbReference type="PROSITE" id="PS50011">
    <property type="entry name" value="PROTEIN_KINASE_DOM"/>
    <property type="match status" value="1"/>
</dbReference>
<dbReference type="PROSITE" id="PS00108">
    <property type="entry name" value="PROTEIN_KINASE_ST"/>
    <property type="match status" value="1"/>
</dbReference>
<accession>A0A7J6A5J9</accession>
<evidence type="ECO:0000313" key="10">
    <source>
        <dbReference type="EMBL" id="KAF4077209.1"/>
    </source>
</evidence>
<dbReference type="InterPro" id="IPR011009">
    <property type="entry name" value="Kinase-like_dom_sf"/>
</dbReference>
<dbReference type="PROSITE" id="PS00107">
    <property type="entry name" value="PROTEIN_KINASE_ATP"/>
    <property type="match status" value="1"/>
</dbReference>
<dbReference type="AlphaFoldDB" id="A0A7J6A5J9"/>
<dbReference type="PANTHER" id="PTHR24355:SF30">
    <property type="entry name" value="SERINE_THREONINE-PROTEIN KINASE 32B ISOFORM X1"/>
    <property type="match status" value="1"/>
</dbReference>
<dbReference type="FunFam" id="3.30.200.20:FF:000158">
    <property type="entry name" value="Serine/threonine-protein kinase 32A"/>
    <property type="match status" value="1"/>
</dbReference>
<protein>
    <recommendedName>
        <fullName evidence="9">Protein kinase domain-containing protein</fullName>
    </recommendedName>
</protein>
<name>A0A7J6A5J9_AMEME</name>
<dbReference type="InterPro" id="IPR000719">
    <property type="entry name" value="Prot_kinase_dom"/>
</dbReference>
<dbReference type="Pfam" id="PF00069">
    <property type="entry name" value="Pkinase"/>
    <property type="match status" value="1"/>
</dbReference>
<dbReference type="SUPFAM" id="SSF56112">
    <property type="entry name" value="Protein kinase-like (PK-like)"/>
    <property type="match status" value="1"/>
</dbReference>
<evidence type="ECO:0000313" key="11">
    <source>
        <dbReference type="Proteomes" id="UP000593565"/>
    </source>
</evidence>
<keyword evidence="3 6" id="KW-0547">Nucleotide-binding</keyword>
<evidence type="ECO:0000256" key="5">
    <source>
        <dbReference type="ARBA" id="ARBA00022840"/>
    </source>
</evidence>
<gene>
    <name evidence="10" type="ORF">AMELA_G00205420</name>
</gene>
<feature type="binding site" evidence="6">
    <location>
        <position position="52"/>
    </location>
    <ligand>
        <name>ATP</name>
        <dbReference type="ChEBI" id="CHEBI:30616"/>
    </ligand>
</feature>
<dbReference type="GO" id="GO:0005524">
    <property type="term" value="F:ATP binding"/>
    <property type="evidence" value="ECO:0007669"/>
    <property type="project" value="UniProtKB-UniRule"/>
</dbReference>
<evidence type="ECO:0000256" key="7">
    <source>
        <dbReference type="RuleBase" id="RU000304"/>
    </source>
</evidence>
<organism evidence="10 11">
    <name type="scientific">Ameiurus melas</name>
    <name type="common">Black bullhead</name>
    <name type="synonym">Silurus melas</name>
    <dbReference type="NCBI Taxonomy" id="219545"/>
    <lineage>
        <taxon>Eukaryota</taxon>
        <taxon>Metazoa</taxon>
        <taxon>Chordata</taxon>
        <taxon>Craniata</taxon>
        <taxon>Vertebrata</taxon>
        <taxon>Euteleostomi</taxon>
        <taxon>Actinopterygii</taxon>
        <taxon>Neopterygii</taxon>
        <taxon>Teleostei</taxon>
        <taxon>Ostariophysi</taxon>
        <taxon>Siluriformes</taxon>
        <taxon>Ictaluridae</taxon>
        <taxon>Ameiurus</taxon>
    </lineage>
</organism>
<feature type="compositionally biased region" description="Polar residues" evidence="8">
    <location>
        <begin position="393"/>
        <end position="406"/>
    </location>
</feature>
<comment type="caution">
    <text evidence="10">The sequence shown here is derived from an EMBL/GenBank/DDBJ whole genome shotgun (WGS) entry which is preliminary data.</text>
</comment>
<reference evidence="10 11" key="1">
    <citation type="submission" date="2020-02" db="EMBL/GenBank/DDBJ databases">
        <title>A chromosome-scale genome assembly of the black bullhead catfish (Ameiurus melas).</title>
        <authorList>
            <person name="Wen M."/>
            <person name="Zham M."/>
            <person name="Cabau C."/>
            <person name="Klopp C."/>
            <person name="Donnadieu C."/>
            <person name="Roques C."/>
            <person name="Bouchez O."/>
            <person name="Lampietro C."/>
            <person name="Jouanno E."/>
            <person name="Herpin A."/>
            <person name="Louis A."/>
            <person name="Berthelot C."/>
            <person name="Parey E."/>
            <person name="Roest-Crollius H."/>
            <person name="Braasch I."/>
            <person name="Postlethwait J."/>
            <person name="Robinson-Rechavi M."/>
            <person name="Echchiki A."/>
            <person name="Begum T."/>
            <person name="Montfort J."/>
            <person name="Schartl M."/>
            <person name="Bobe J."/>
            <person name="Guiguen Y."/>
        </authorList>
    </citation>
    <scope>NUCLEOTIDE SEQUENCE [LARGE SCALE GENOMIC DNA]</scope>
    <source>
        <strain evidence="10">M_S1</strain>
        <tissue evidence="10">Blood</tissue>
    </source>
</reference>
<feature type="domain" description="Protein kinase" evidence="9">
    <location>
        <begin position="23"/>
        <end position="283"/>
    </location>
</feature>
<evidence type="ECO:0000256" key="2">
    <source>
        <dbReference type="ARBA" id="ARBA00022679"/>
    </source>
</evidence>
<sequence>MGLGSSSRSADSQHNEDVNFDHFQILRAIGKGSFGKVCIVQKKDTKKMYAMKYMNKLKCVERNEVRNVFKELQIMQNLEHPFLVNFWYSFQDEEDMFMVVDLLLGGDLRFHLQQNVNFSESTVKLYICELALALNYLRNKHIIHRDIKPDNILLDENGHAHLTDFNIAAIVKDDLKATSIAGTKPYMAPELFQTFEGTHPGYSFAVDWWSLGITAYELLRGQRPYIMRASTPTSEILQSFHKVHPCFPAAWSVEMKSLLRKLLCVDAQKRLSSLSELKDTECLSDVNWDAVLNKHVPPGFMPNRRRLNCDPTFELEEMILESKPLHKKKKRLARKTRDQGSDGSPQNGQLQQRLDCVQRDFLVFNREKLRKTKVDTDSSSLNLKEESRALEDGQNNNVTSTASLSS</sequence>
<dbReference type="GO" id="GO:0004703">
    <property type="term" value="F:G protein-coupled receptor kinase activity"/>
    <property type="evidence" value="ECO:0007669"/>
    <property type="project" value="TreeGrafter"/>
</dbReference>
<feature type="compositionally biased region" description="Polar residues" evidence="8">
    <location>
        <begin position="341"/>
        <end position="350"/>
    </location>
</feature>
<keyword evidence="11" id="KW-1185">Reference proteome</keyword>
<dbReference type="PANTHER" id="PTHR24355">
    <property type="entry name" value="G PROTEIN-COUPLED RECEPTOR KINASE/RIBOSOMAL PROTEIN S6 KINASE"/>
    <property type="match status" value="1"/>
</dbReference>
<evidence type="ECO:0000259" key="9">
    <source>
        <dbReference type="PROSITE" id="PS50011"/>
    </source>
</evidence>
<keyword evidence="1 7" id="KW-0723">Serine/threonine-protein kinase</keyword>
<evidence type="ECO:0000256" key="6">
    <source>
        <dbReference type="PROSITE-ProRule" id="PRU10141"/>
    </source>
</evidence>
<comment type="similarity">
    <text evidence="7">Belongs to the protein kinase superfamily.</text>
</comment>
<dbReference type="Gene3D" id="3.30.200.20">
    <property type="entry name" value="Phosphorylase Kinase, domain 1"/>
    <property type="match status" value="2"/>
</dbReference>
<evidence type="ECO:0000256" key="4">
    <source>
        <dbReference type="ARBA" id="ARBA00022777"/>
    </source>
</evidence>
<dbReference type="Gene3D" id="1.10.510.10">
    <property type="entry name" value="Transferase(Phosphotransferase) domain 1"/>
    <property type="match status" value="1"/>
</dbReference>
<dbReference type="GO" id="GO:0007186">
    <property type="term" value="P:G protein-coupled receptor signaling pathway"/>
    <property type="evidence" value="ECO:0007669"/>
    <property type="project" value="TreeGrafter"/>
</dbReference>
<proteinExistence type="inferred from homology"/>
<dbReference type="InterPro" id="IPR008271">
    <property type="entry name" value="Ser/Thr_kinase_AS"/>
</dbReference>